<evidence type="ECO:0000256" key="7">
    <source>
        <dbReference type="SAM" id="MobiDB-lite"/>
    </source>
</evidence>
<feature type="compositionally biased region" description="Low complexity" evidence="7">
    <location>
        <begin position="680"/>
        <end position="699"/>
    </location>
</feature>
<gene>
    <name evidence="9" type="ORF">Vretifemale_8236</name>
    <name evidence="10" type="ORF">Vretimale_236</name>
</gene>
<feature type="region of interest" description="Disordered" evidence="7">
    <location>
        <begin position="238"/>
        <end position="260"/>
    </location>
</feature>
<keyword evidence="12" id="KW-1185">Reference proteome</keyword>
<dbReference type="Proteomes" id="UP000747110">
    <property type="component" value="Unassembled WGS sequence"/>
</dbReference>
<keyword evidence="1" id="KW-0723">Serine/threonine-protein kinase</keyword>
<dbReference type="SMART" id="SM00220">
    <property type="entry name" value="S_TKc"/>
    <property type="match status" value="1"/>
</dbReference>
<comment type="caution">
    <text evidence="10">The sequence shown here is derived from an EMBL/GenBank/DDBJ whole genome shotgun (WGS) entry which is preliminary data.</text>
</comment>
<evidence type="ECO:0000313" key="9">
    <source>
        <dbReference type="EMBL" id="GIL78805.1"/>
    </source>
</evidence>
<organism evidence="10 11">
    <name type="scientific">Volvox reticuliferus</name>
    <dbReference type="NCBI Taxonomy" id="1737510"/>
    <lineage>
        <taxon>Eukaryota</taxon>
        <taxon>Viridiplantae</taxon>
        <taxon>Chlorophyta</taxon>
        <taxon>core chlorophytes</taxon>
        <taxon>Chlorophyceae</taxon>
        <taxon>CS clade</taxon>
        <taxon>Chlamydomonadales</taxon>
        <taxon>Volvocaceae</taxon>
        <taxon>Volvox</taxon>
    </lineage>
</organism>
<dbReference type="PANTHER" id="PTHR44329:SF289">
    <property type="entry name" value="SERINE_THREONINE-PROTEIN KINASE VIK"/>
    <property type="match status" value="1"/>
</dbReference>
<dbReference type="Pfam" id="PF07714">
    <property type="entry name" value="PK_Tyr_Ser-Thr"/>
    <property type="match status" value="1"/>
</dbReference>
<dbReference type="EMBL" id="BNCP01000014">
    <property type="protein sequence ID" value="GIL78805.1"/>
    <property type="molecule type" value="Genomic_DNA"/>
</dbReference>
<keyword evidence="4" id="KW-0418">Kinase</keyword>
<dbReference type="Pfam" id="PF00069">
    <property type="entry name" value="Pkinase"/>
    <property type="match status" value="1"/>
</dbReference>
<dbReference type="Gene3D" id="3.30.200.20">
    <property type="entry name" value="Phosphorylase Kinase, domain 1"/>
    <property type="match status" value="1"/>
</dbReference>
<evidence type="ECO:0000259" key="8">
    <source>
        <dbReference type="PROSITE" id="PS50011"/>
    </source>
</evidence>
<dbReference type="InterPro" id="IPR008271">
    <property type="entry name" value="Ser/Thr_kinase_AS"/>
</dbReference>
<dbReference type="GO" id="GO:0004674">
    <property type="term" value="F:protein serine/threonine kinase activity"/>
    <property type="evidence" value="ECO:0007669"/>
    <property type="project" value="UniProtKB-KW"/>
</dbReference>
<dbReference type="PROSITE" id="PS50011">
    <property type="entry name" value="PROTEIN_KINASE_DOM"/>
    <property type="match status" value="1"/>
</dbReference>
<dbReference type="InterPro" id="IPR017441">
    <property type="entry name" value="Protein_kinase_ATP_BS"/>
</dbReference>
<keyword evidence="5 6" id="KW-0067">ATP-binding</keyword>
<dbReference type="InterPro" id="IPR051681">
    <property type="entry name" value="Ser/Thr_Kinases-Pseudokinases"/>
</dbReference>
<sequence length="725" mass="78202">MDVPAKDYVKAPSSNYIDLVSLRISKELGRGGFASCWAATYNGRNVAVKVLKARPKTVTSKARIGGANGADAGHVVTRKLPNDDDDLYDRMFLREAQLMMKLEHRHLVRCFGVTRLPAGSIPRQPEPALAMLLELCEVNTIRDLITQSMTSGRRVYKEKQAYVWLLQVASALAHLHNQKPPVIHRDIKPDNVLLCRDYSDGGGSSELICKITDLGLHVAISEDRPAMLRRSMKHPAFNVKQQNTPPPPCNTPPPAGNTPAATSAAAAAAVATPAASASIVAVAGGSSLPSTPKRTSPPLRRQASSITAIGSNGCQAAAAVAAGIADESSDGMENVERSPFLKVSAGPSFASSPRPAKREATNTCCWVRDELGMSLDGATSGAVSPIVQQPSYSSGANSQADGIGATNNNNYCTNNVNEPAALKPKPELDPTQLGKVLPQQQPQQQQGGQQGGQQQQQQQQQHNREFEMYGDGNQATSSARPVGLLSASEKLSALLIPHPDLVEPVPVANPAVGLRDVAELLQQFGASELTPLRRRELEWVFGLTGKAGSLMYMAPEVFRNQPYNEKSDVFSFGVLAYELLAWEVLSLAIFNTGRASRLGVQHVSEYAALVARGYRPARVRVISDAAWALIESCWHQDPVQRPSMDQAQAELQRLVDELEDTKEGNRGCSSKQRLRTNAKQQQQQQQQQLPHQRQQLQQRSGLGGSKRAPRVVVGDTAGCGPCAIC</sequence>
<keyword evidence="3 6" id="KW-0547">Nucleotide-binding</keyword>
<evidence type="ECO:0000256" key="1">
    <source>
        <dbReference type="ARBA" id="ARBA00022527"/>
    </source>
</evidence>
<keyword evidence="2" id="KW-0808">Transferase</keyword>
<reference evidence="10" key="1">
    <citation type="journal article" date="2021" name="Proc. Natl. Acad. Sci. U.S.A.">
        <title>Three genomes in the algal genus Volvox reveal the fate of a haploid sex-determining region after a transition to homothallism.</title>
        <authorList>
            <person name="Yamamoto K."/>
            <person name="Hamaji T."/>
            <person name="Kawai-Toyooka H."/>
            <person name="Matsuzaki R."/>
            <person name="Takahashi F."/>
            <person name="Nishimura Y."/>
            <person name="Kawachi M."/>
            <person name="Noguchi H."/>
            <person name="Minakuchi Y."/>
            <person name="Umen J.G."/>
            <person name="Toyoda A."/>
            <person name="Nozaki H."/>
        </authorList>
    </citation>
    <scope>NUCLEOTIDE SEQUENCE</scope>
    <source>
        <strain evidence="10">NIES-3785</strain>
        <strain evidence="9">NIES-3786</strain>
    </source>
</reference>
<feature type="binding site" evidence="6">
    <location>
        <position position="49"/>
    </location>
    <ligand>
        <name>ATP</name>
        <dbReference type="ChEBI" id="CHEBI:30616"/>
    </ligand>
</feature>
<feature type="compositionally biased region" description="Low complexity" evidence="7">
    <location>
        <begin position="438"/>
        <end position="461"/>
    </location>
</feature>
<dbReference type="PROSITE" id="PS00107">
    <property type="entry name" value="PROTEIN_KINASE_ATP"/>
    <property type="match status" value="1"/>
</dbReference>
<evidence type="ECO:0000256" key="2">
    <source>
        <dbReference type="ARBA" id="ARBA00022679"/>
    </source>
</evidence>
<protein>
    <recommendedName>
        <fullName evidence="8">Protein kinase domain-containing protein</fullName>
    </recommendedName>
</protein>
<evidence type="ECO:0000313" key="12">
    <source>
        <dbReference type="Proteomes" id="UP000747110"/>
    </source>
</evidence>
<dbReference type="GO" id="GO:0005524">
    <property type="term" value="F:ATP binding"/>
    <property type="evidence" value="ECO:0007669"/>
    <property type="project" value="UniProtKB-UniRule"/>
</dbReference>
<evidence type="ECO:0000313" key="11">
    <source>
        <dbReference type="Proteomes" id="UP000722791"/>
    </source>
</evidence>
<dbReference type="InterPro" id="IPR001245">
    <property type="entry name" value="Ser-Thr/Tyr_kinase_cat_dom"/>
</dbReference>
<dbReference type="PANTHER" id="PTHR44329">
    <property type="entry name" value="SERINE/THREONINE-PROTEIN KINASE TNNI3K-RELATED"/>
    <property type="match status" value="1"/>
</dbReference>
<evidence type="ECO:0000256" key="3">
    <source>
        <dbReference type="ARBA" id="ARBA00022741"/>
    </source>
</evidence>
<evidence type="ECO:0000313" key="10">
    <source>
        <dbReference type="EMBL" id="GIL93957.1"/>
    </source>
</evidence>
<dbReference type="AlphaFoldDB" id="A0A8J4G2F8"/>
<feature type="compositionally biased region" description="Pro residues" evidence="7">
    <location>
        <begin position="244"/>
        <end position="256"/>
    </location>
</feature>
<dbReference type="EMBL" id="BNCQ01000001">
    <property type="protein sequence ID" value="GIL93957.1"/>
    <property type="molecule type" value="Genomic_DNA"/>
</dbReference>
<feature type="region of interest" description="Disordered" evidence="7">
    <location>
        <begin position="661"/>
        <end position="709"/>
    </location>
</feature>
<dbReference type="PROSITE" id="PS00108">
    <property type="entry name" value="PROTEIN_KINASE_ST"/>
    <property type="match status" value="1"/>
</dbReference>
<dbReference type="InterPro" id="IPR000719">
    <property type="entry name" value="Prot_kinase_dom"/>
</dbReference>
<feature type="compositionally biased region" description="Polar residues" evidence="7">
    <location>
        <begin position="667"/>
        <end position="679"/>
    </location>
</feature>
<feature type="domain" description="Protein kinase" evidence="8">
    <location>
        <begin position="22"/>
        <end position="655"/>
    </location>
</feature>
<dbReference type="SUPFAM" id="SSF56112">
    <property type="entry name" value="Protein kinase-like (PK-like)"/>
    <property type="match status" value="1"/>
</dbReference>
<dbReference type="Gene3D" id="1.10.510.10">
    <property type="entry name" value="Transferase(Phosphotransferase) domain 1"/>
    <property type="match status" value="2"/>
</dbReference>
<evidence type="ECO:0000256" key="5">
    <source>
        <dbReference type="ARBA" id="ARBA00022840"/>
    </source>
</evidence>
<name>A0A8J4G2F8_9CHLO</name>
<accession>A0A8J4G2F8</accession>
<evidence type="ECO:0000256" key="6">
    <source>
        <dbReference type="PROSITE-ProRule" id="PRU10141"/>
    </source>
</evidence>
<dbReference type="OrthoDB" id="551059at2759"/>
<dbReference type="InterPro" id="IPR011009">
    <property type="entry name" value="Kinase-like_dom_sf"/>
</dbReference>
<dbReference type="Proteomes" id="UP000722791">
    <property type="component" value="Unassembled WGS sequence"/>
</dbReference>
<feature type="region of interest" description="Disordered" evidence="7">
    <location>
        <begin position="415"/>
        <end position="464"/>
    </location>
</feature>
<evidence type="ECO:0000256" key="4">
    <source>
        <dbReference type="ARBA" id="ARBA00022777"/>
    </source>
</evidence>
<proteinExistence type="predicted"/>